<sequence>MLAAITRRSSRFLQARPLVNTRQFATFEKDEDGFVNINSLVEWEAIVAAGKPVVADFWAPWCGKCTQISGFVTILAEDYPDTFVKLNTADEGVGPIKAALKVEVLPTFRFFNQGKEVDVPVTGYKKGPLKDAVVKLAL</sequence>
<dbReference type="OrthoDB" id="2121326at2759"/>
<dbReference type="InterPro" id="IPR013766">
    <property type="entry name" value="Thioredoxin_domain"/>
</dbReference>
<reference evidence="4 5" key="1">
    <citation type="submission" date="2019-03" db="EMBL/GenBank/DDBJ databases">
        <authorList>
            <person name="Gaulin E."/>
            <person name="Dumas B."/>
        </authorList>
    </citation>
    <scope>NUCLEOTIDE SEQUENCE [LARGE SCALE GENOMIC DNA]</scope>
    <source>
        <strain evidence="4">CBS 568.67</strain>
    </source>
</reference>
<name>A0A485LHD9_9STRA</name>
<dbReference type="PANTHER" id="PTHR46115">
    <property type="entry name" value="THIOREDOXIN-LIKE PROTEIN 1"/>
    <property type="match status" value="1"/>
</dbReference>
<feature type="domain" description="Thioredoxin" evidence="2">
    <location>
        <begin position="15"/>
        <end position="138"/>
    </location>
</feature>
<keyword evidence="5" id="KW-1185">Reference proteome</keyword>
<evidence type="ECO:0000256" key="1">
    <source>
        <dbReference type="ARBA" id="ARBA00023157"/>
    </source>
</evidence>
<evidence type="ECO:0000313" key="3">
    <source>
        <dbReference type="EMBL" id="KAF0686863.1"/>
    </source>
</evidence>
<dbReference type="SUPFAM" id="SSF52833">
    <property type="entry name" value="Thioredoxin-like"/>
    <property type="match status" value="1"/>
</dbReference>
<reference evidence="3" key="2">
    <citation type="submission" date="2019-06" db="EMBL/GenBank/DDBJ databases">
        <title>Genomics analysis of Aphanomyces spp. identifies a new class of oomycete effector associated with host adaptation.</title>
        <authorList>
            <person name="Gaulin E."/>
        </authorList>
    </citation>
    <scope>NUCLEOTIDE SEQUENCE</scope>
    <source>
        <strain evidence="3">CBS 578.67</strain>
    </source>
</reference>
<proteinExistence type="predicted"/>
<accession>A0A485LHD9</accession>
<dbReference type="Proteomes" id="UP000332933">
    <property type="component" value="Unassembled WGS sequence"/>
</dbReference>
<dbReference type="EMBL" id="CAADRA010006996">
    <property type="protein sequence ID" value="VFT98039.1"/>
    <property type="molecule type" value="Genomic_DNA"/>
</dbReference>
<keyword evidence="1" id="KW-1015">Disulfide bond</keyword>
<gene>
    <name evidence="4" type="primary">Aste57867_21367</name>
    <name evidence="3" type="ORF">As57867_021298</name>
    <name evidence="4" type="ORF">ASTE57867_21367</name>
</gene>
<dbReference type="EMBL" id="VJMH01006970">
    <property type="protein sequence ID" value="KAF0686863.1"/>
    <property type="molecule type" value="Genomic_DNA"/>
</dbReference>
<dbReference type="CDD" id="cd02947">
    <property type="entry name" value="TRX_family"/>
    <property type="match status" value="1"/>
</dbReference>
<dbReference type="PROSITE" id="PS51352">
    <property type="entry name" value="THIOREDOXIN_2"/>
    <property type="match status" value="1"/>
</dbReference>
<protein>
    <submittedName>
        <fullName evidence="4">Aste57867_21367 protein</fullName>
    </submittedName>
</protein>
<evidence type="ECO:0000259" key="2">
    <source>
        <dbReference type="PROSITE" id="PS51352"/>
    </source>
</evidence>
<dbReference type="Gene3D" id="3.40.30.10">
    <property type="entry name" value="Glutaredoxin"/>
    <property type="match status" value="1"/>
</dbReference>
<dbReference type="InterPro" id="IPR036249">
    <property type="entry name" value="Thioredoxin-like_sf"/>
</dbReference>
<evidence type="ECO:0000313" key="5">
    <source>
        <dbReference type="Proteomes" id="UP000332933"/>
    </source>
</evidence>
<evidence type="ECO:0000313" key="4">
    <source>
        <dbReference type="EMBL" id="VFT98039.1"/>
    </source>
</evidence>
<organism evidence="4 5">
    <name type="scientific">Aphanomyces stellatus</name>
    <dbReference type="NCBI Taxonomy" id="120398"/>
    <lineage>
        <taxon>Eukaryota</taxon>
        <taxon>Sar</taxon>
        <taxon>Stramenopiles</taxon>
        <taxon>Oomycota</taxon>
        <taxon>Saprolegniomycetes</taxon>
        <taxon>Saprolegniales</taxon>
        <taxon>Verrucalvaceae</taxon>
        <taxon>Aphanomyces</taxon>
    </lineage>
</organism>
<dbReference type="AlphaFoldDB" id="A0A485LHD9"/>
<dbReference type="Pfam" id="PF00085">
    <property type="entry name" value="Thioredoxin"/>
    <property type="match status" value="1"/>
</dbReference>